<comment type="subcellular location">
    <subcellularLocation>
        <location evidence="1 7">Cell inner membrane</location>
        <topology evidence="1 7">Multi-pass membrane protein</topology>
    </subcellularLocation>
</comment>
<sequence length="121" mass="13262">MVNLLQDLFTSPLMFIITVNLLLVVGAVMTTNEAILILAPLLMTAASAFGFDPVLFGIMMILNLEIGYLAPPVGLNLMMAMTALRQRFGELEIAALPFIGLIILSLALVIWQTWIAMELVR</sequence>
<evidence type="ECO:0000256" key="3">
    <source>
        <dbReference type="ARBA" id="ARBA00022519"/>
    </source>
</evidence>
<dbReference type="STRING" id="639004.SAMN04488239_12515"/>
<evidence type="ECO:0000256" key="1">
    <source>
        <dbReference type="ARBA" id="ARBA00004429"/>
    </source>
</evidence>
<name>A0A1G7EDT2_9RHOB</name>
<keyword evidence="2" id="KW-1003">Cell membrane</keyword>
<comment type="function">
    <text evidence="7">Part of the tripartite ATP-independent periplasmic (TRAP) transport system.</text>
</comment>
<dbReference type="PANTHER" id="PTHR33362">
    <property type="entry name" value="SIALIC ACID TRAP TRANSPORTER PERMEASE PROTEIN SIAT-RELATED"/>
    <property type="match status" value="1"/>
</dbReference>
<feature type="transmembrane region" description="Helical" evidence="8">
    <location>
        <begin position="96"/>
        <end position="117"/>
    </location>
</feature>
<reference evidence="11" key="1">
    <citation type="submission" date="2016-10" db="EMBL/GenBank/DDBJ databases">
        <authorList>
            <person name="Varghese N."/>
            <person name="Submissions S."/>
        </authorList>
    </citation>
    <scope>NUCLEOTIDE SEQUENCE [LARGE SCALE GENOMIC DNA]</scope>
    <source>
        <strain evidence="11">CGMCC 1.9108</strain>
    </source>
</reference>
<dbReference type="AlphaFoldDB" id="A0A1G7EDT2"/>
<gene>
    <name evidence="10" type="ORF">SAMN04488239_12515</name>
</gene>
<dbReference type="EMBL" id="FMZV01000025">
    <property type="protein sequence ID" value="SDE61833.1"/>
    <property type="molecule type" value="Genomic_DNA"/>
</dbReference>
<dbReference type="Proteomes" id="UP000199628">
    <property type="component" value="Unassembled WGS sequence"/>
</dbReference>
<evidence type="ECO:0000256" key="6">
    <source>
        <dbReference type="ARBA" id="ARBA00023136"/>
    </source>
</evidence>
<keyword evidence="7" id="KW-0813">Transport</keyword>
<keyword evidence="4 8" id="KW-0812">Transmembrane</keyword>
<keyword evidence="11" id="KW-1185">Reference proteome</keyword>
<evidence type="ECO:0000256" key="7">
    <source>
        <dbReference type="RuleBase" id="RU369079"/>
    </source>
</evidence>
<dbReference type="Pfam" id="PF06808">
    <property type="entry name" value="DctM"/>
    <property type="match status" value="1"/>
</dbReference>
<evidence type="ECO:0000256" key="2">
    <source>
        <dbReference type="ARBA" id="ARBA00022475"/>
    </source>
</evidence>
<evidence type="ECO:0000259" key="9">
    <source>
        <dbReference type="Pfam" id="PF06808"/>
    </source>
</evidence>
<proteinExistence type="predicted"/>
<accession>A0A1G7EDT2</accession>
<evidence type="ECO:0000256" key="4">
    <source>
        <dbReference type="ARBA" id="ARBA00022692"/>
    </source>
</evidence>
<evidence type="ECO:0000313" key="10">
    <source>
        <dbReference type="EMBL" id="SDE61833.1"/>
    </source>
</evidence>
<protein>
    <submittedName>
        <fullName evidence="10">Tripartite ATP-independent transporter, DctM component</fullName>
    </submittedName>
</protein>
<dbReference type="InterPro" id="IPR010656">
    <property type="entry name" value="DctM"/>
</dbReference>
<feature type="transmembrane region" description="Helical" evidence="8">
    <location>
        <begin position="66"/>
        <end position="84"/>
    </location>
</feature>
<organism evidence="10 11">
    <name type="scientific">Ruegeria marina</name>
    <dbReference type="NCBI Taxonomy" id="639004"/>
    <lineage>
        <taxon>Bacteria</taxon>
        <taxon>Pseudomonadati</taxon>
        <taxon>Pseudomonadota</taxon>
        <taxon>Alphaproteobacteria</taxon>
        <taxon>Rhodobacterales</taxon>
        <taxon>Roseobacteraceae</taxon>
        <taxon>Ruegeria</taxon>
    </lineage>
</organism>
<keyword evidence="6 8" id="KW-0472">Membrane</keyword>
<evidence type="ECO:0000313" key="11">
    <source>
        <dbReference type="Proteomes" id="UP000199628"/>
    </source>
</evidence>
<feature type="domain" description="TRAP C4-dicarboxylate transport system permease DctM subunit" evidence="9">
    <location>
        <begin position="3"/>
        <end position="115"/>
    </location>
</feature>
<keyword evidence="5 8" id="KW-1133">Transmembrane helix</keyword>
<evidence type="ECO:0000256" key="5">
    <source>
        <dbReference type="ARBA" id="ARBA00022989"/>
    </source>
</evidence>
<evidence type="ECO:0000256" key="8">
    <source>
        <dbReference type="SAM" id="Phobius"/>
    </source>
</evidence>
<keyword evidence="3 7" id="KW-0997">Cell inner membrane</keyword>
<dbReference type="InterPro" id="IPR004681">
    <property type="entry name" value="TRAP_DctM"/>
</dbReference>
<dbReference type="GO" id="GO:0022857">
    <property type="term" value="F:transmembrane transporter activity"/>
    <property type="evidence" value="ECO:0007669"/>
    <property type="project" value="UniProtKB-UniRule"/>
</dbReference>
<dbReference type="GO" id="GO:0005886">
    <property type="term" value="C:plasma membrane"/>
    <property type="evidence" value="ECO:0007669"/>
    <property type="project" value="UniProtKB-SubCell"/>
</dbReference>